<dbReference type="InterPro" id="IPR013606">
    <property type="entry name" value="I-BAR_dom"/>
</dbReference>
<dbReference type="Proteomes" id="UP000694621">
    <property type="component" value="Unplaced"/>
</dbReference>
<evidence type="ECO:0000313" key="2">
    <source>
        <dbReference type="Ensembl" id="ENSAMXP00005027278.1"/>
    </source>
</evidence>
<accession>A0A8B9R9Y1</accession>
<dbReference type="Ensembl" id="ENSAMXT00005029995.1">
    <property type="protein sequence ID" value="ENSAMXP00005027278.1"/>
    <property type="gene ID" value="ENSAMXG00005013698.1"/>
</dbReference>
<evidence type="ECO:0000313" key="3">
    <source>
        <dbReference type="Proteomes" id="UP000694621"/>
    </source>
</evidence>
<organism evidence="2 3">
    <name type="scientific">Astyanax mexicanus</name>
    <name type="common">Blind cave fish</name>
    <name type="synonym">Astyanax fasciatus mexicanus</name>
    <dbReference type="NCBI Taxonomy" id="7994"/>
    <lineage>
        <taxon>Eukaryota</taxon>
        <taxon>Metazoa</taxon>
        <taxon>Chordata</taxon>
        <taxon>Craniata</taxon>
        <taxon>Vertebrata</taxon>
        <taxon>Euteleostomi</taxon>
        <taxon>Actinopterygii</taxon>
        <taxon>Neopterygii</taxon>
        <taxon>Teleostei</taxon>
        <taxon>Ostariophysi</taxon>
        <taxon>Characiformes</taxon>
        <taxon>Characoidei</taxon>
        <taxon>Acestrorhamphidae</taxon>
        <taxon>Acestrorhamphinae</taxon>
        <taxon>Astyanax</taxon>
    </lineage>
</organism>
<protein>
    <recommendedName>
        <fullName evidence="1">IMD domain-containing protein</fullName>
    </recommendedName>
</protein>
<sequence>MSNSDSLCSAGDVLFQMAEVHRQIQVQLEEMVRYLPHLLLISSSVPCRLYISIIKSSIDFHTARV</sequence>
<dbReference type="AlphaFoldDB" id="A0A8B9R9Y1"/>
<evidence type="ECO:0000259" key="1">
    <source>
        <dbReference type="Pfam" id="PF08397"/>
    </source>
</evidence>
<reference evidence="2" key="1">
    <citation type="submission" date="2025-08" db="UniProtKB">
        <authorList>
            <consortium name="Ensembl"/>
        </authorList>
    </citation>
    <scope>IDENTIFICATION</scope>
</reference>
<name>A0A8B9R9Y1_ASTMX</name>
<feature type="domain" description="IMD" evidence="1">
    <location>
        <begin position="7"/>
        <end position="40"/>
    </location>
</feature>
<dbReference type="GO" id="GO:0007009">
    <property type="term" value="P:plasma membrane organization"/>
    <property type="evidence" value="ECO:0007669"/>
    <property type="project" value="InterPro"/>
</dbReference>
<proteinExistence type="predicted"/>
<dbReference type="Pfam" id="PF08397">
    <property type="entry name" value="IMD"/>
    <property type="match status" value="1"/>
</dbReference>